<evidence type="ECO:0000256" key="7">
    <source>
        <dbReference type="SAM" id="Phobius"/>
    </source>
</evidence>
<protein>
    <recommendedName>
        <fullName evidence="9">Membrane transporter protein</fullName>
    </recommendedName>
</protein>
<reference evidence="8" key="1">
    <citation type="submission" date="2018-05" db="EMBL/GenBank/DDBJ databases">
        <authorList>
            <person name="Lanie J.A."/>
            <person name="Ng W.-L."/>
            <person name="Kazmierczak K.M."/>
            <person name="Andrzejewski T.M."/>
            <person name="Davidsen T.M."/>
            <person name="Wayne K.J."/>
            <person name="Tettelin H."/>
            <person name="Glass J.I."/>
            <person name="Rusch D."/>
            <person name="Podicherti R."/>
            <person name="Tsui H.-C.T."/>
            <person name="Winkler M.E."/>
        </authorList>
    </citation>
    <scope>NUCLEOTIDE SEQUENCE</scope>
</reference>
<feature type="transmembrane region" description="Helical" evidence="7">
    <location>
        <begin position="196"/>
        <end position="213"/>
    </location>
</feature>
<evidence type="ECO:0000256" key="1">
    <source>
        <dbReference type="ARBA" id="ARBA00004651"/>
    </source>
</evidence>
<keyword evidence="3" id="KW-1003">Cell membrane</keyword>
<feature type="transmembrane region" description="Helical" evidence="7">
    <location>
        <begin position="225"/>
        <end position="245"/>
    </location>
</feature>
<keyword evidence="4 7" id="KW-0812">Transmembrane</keyword>
<organism evidence="8">
    <name type="scientific">marine metagenome</name>
    <dbReference type="NCBI Taxonomy" id="408172"/>
    <lineage>
        <taxon>unclassified sequences</taxon>
        <taxon>metagenomes</taxon>
        <taxon>ecological metagenomes</taxon>
    </lineage>
</organism>
<feature type="transmembrane region" description="Helical" evidence="7">
    <location>
        <begin position="32"/>
        <end position="58"/>
    </location>
</feature>
<dbReference type="PANTHER" id="PTHR30269">
    <property type="entry name" value="TRANSMEMBRANE PROTEIN YFCA"/>
    <property type="match status" value="1"/>
</dbReference>
<evidence type="ECO:0000313" key="8">
    <source>
        <dbReference type="EMBL" id="SVA29603.1"/>
    </source>
</evidence>
<evidence type="ECO:0000256" key="2">
    <source>
        <dbReference type="ARBA" id="ARBA00022448"/>
    </source>
</evidence>
<dbReference type="InterPro" id="IPR002781">
    <property type="entry name" value="TM_pro_TauE-like"/>
</dbReference>
<dbReference type="Pfam" id="PF01925">
    <property type="entry name" value="TauE"/>
    <property type="match status" value="1"/>
</dbReference>
<proteinExistence type="predicted"/>
<dbReference type="PANTHER" id="PTHR30269:SF32">
    <property type="entry name" value="MEMBRANE TRANSPORTER PROTEIN-RELATED"/>
    <property type="match status" value="1"/>
</dbReference>
<evidence type="ECO:0000256" key="6">
    <source>
        <dbReference type="ARBA" id="ARBA00023136"/>
    </source>
</evidence>
<keyword evidence="2" id="KW-0813">Transport</keyword>
<feature type="transmembrane region" description="Helical" evidence="7">
    <location>
        <begin position="167"/>
        <end position="184"/>
    </location>
</feature>
<dbReference type="AlphaFoldDB" id="A0A381URZ2"/>
<keyword evidence="5 7" id="KW-1133">Transmembrane helix</keyword>
<feature type="transmembrane region" description="Helical" evidence="7">
    <location>
        <begin position="95"/>
        <end position="117"/>
    </location>
</feature>
<name>A0A381URZ2_9ZZZZ</name>
<evidence type="ECO:0008006" key="9">
    <source>
        <dbReference type="Google" id="ProtNLM"/>
    </source>
</evidence>
<sequence>VFDTLTATAIFGALLLSGMLKGATGVGLQTVGLALLTIITNLPNAISLMLLPSLVTNIWQACVGKEIRTILIRLWPLFLTATMTAWIGAKALKSVDLTFLSALLGVILITYAAFNLSGIRFEVKTKHEWWIAPLIGSANGILSGMTGIFVVPGVFYFQAIGLRRDTLIQSMGILFTALTLVLTFSLQRNGIFTIELAVWSVMAVVPAILGMMMGQSIRQRVSEAVFSKFFFVCLILLGTFITFNAF</sequence>
<feature type="non-terminal residue" evidence="8">
    <location>
        <position position="1"/>
    </location>
</feature>
<accession>A0A381URZ2</accession>
<evidence type="ECO:0000256" key="4">
    <source>
        <dbReference type="ARBA" id="ARBA00022692"/>
    </source>
</evidence>
<evidence type="ECO:0000256" key="3">
    <source>
        <dbReference type="ARBA" id="ARBA00022475"/>
    </source>
</evidence>
<feature type="transmembrane region" description="Helical" evidence="7">
    <location>
        <begin position="70"/>
        <end position="89"/>
    </location>
</feature>
<evidence type="ECO:0000256" key="5">
    <source>
        <dbReference type="ARBA" id="ARBA00022989"/>
    </source>
</evidence>
<feature type="transmembrane region" description="Helical" evidence="7">
    <location>
        <begin position="129"/>
        <end position="155"/>
    </location>
</feature>
<gene>
    <name evidence="8" type="ORF">METZ01_LOCUS82457</name>
</gene>
<keyword evidence="6 7" id="KW-0472">Membrane</keyword>
<dbReference type="GO" id="GO:0005886">
    <property type="term" value="C:plasma membrane"/>
    <property type="evidence" value="ECO:0007669"/>
    <property type="project" value="UniProtKB-SubCell"/>
</dbReference>
<dbReference type="EMBL" id="UINC01006782">
    <property type="protein sequence ID" value="SVA29603.1"/>
    <property type="molecule type" value="Genomic_DNA"/>
</dbReference>
<comment type="subcellular location">
    <subcellularLocation>
        <location evidence="1">Cell membrane</location>
        <topology evidence="1">Multi-pass membrane protein</topology>
    </subcellularLocation>
</comment>
<dbReference type="InterPro" id="IPR052017">
    <property type="entry name" value="TSUP"/>
</dbReference>